<gene>
    <name evidence="2" type="ORF">NBH00_19940</name>
</gene>
<dbReference type="EMBL" id="CP098502">
    <property type="protein sequence ID" value="UTI63602.1"/>
    <property type="molecule type" value="Genomic_DNA"/>
</dbReference>
<dbReference type="Gene3D" id="3.40.1080.20">
    <property type="entry name" value="Acetyl-CoA hydrolase/transferase C-terminal domain"/>
    <property type="match status" value="1"/>
</dbReference>
<dbReference type="Proteomes" id="UP001056035">
    <property type="component" value="Chromosome"/>
</dbReference>
<dbReference type="InterPro" id="IPR046433">
    <property type="entry name" value="ActCoA_hydro"/>
</dbReference>
<dbReference type="SUPFAM" id="SSF100950">
    <property type="entry name" value="NagB/RpiA/CoA transferase-like"/>
    <property type="match status" value="2"/>
</dbReference>
<dbReference type="Gene3D" id="3.30.750.70">
    <property type="entry name" value="4-hydroxybutyrate coenzyme like domains"/>
    <property type="match status" value="1"/>
</dbReference>
<feature type="domain" description="Acetyl-CoA hydrolase/transferase C-terminal" evidence="1">
    <location>
        <begin position="262"/>
        <end position="393"/>
    </location>
</feature>
<evidence type="ECO:0000313" key="2">
    <source>
        <dbReference type="EMBL" id="UTI63602.1"/>
    </source>
</evidence>
<sequence length="398" mass="40039">MPPVLLDPVAPDLSPWLRAGDGIVVAQAGAEPTALVEAAGAHAQALGLSLFAGMSYTDVFPRLAAEGARVVSYGALGGTAKALGLEIVPCNYSALPALLASGRIACDVVLLQVSPPGADGRCSLGPSADYPADALAHARVIVAEVNERCPRTAGTTVAYDDLHAVLPTRRELAASAGVTPGPVEQQIAAHVAALVQDGDTIQLGVGALPEAILGALAGHRDLGVHSGMVSDGVLALIDAGVVTNARKAGADRGVTVTGSALGTTAMLDALDGRTDIDFRPTSRTHGLAGLAAAGRLATINSALQVDLDGNAGSEGISGRRLGCIGGQGDFLRAAVASGGSAIVTLRADRIVERLDGPVSVARSDVDWVVTEHGARSLRGLTDAGRRAAMRELAGGRLG</sequence>
<dbReference type="InterPro" id="IPR037171">
    <property type="entry name" value="NagB/RpiA_transferase-like"/>
</dbReference>
<dbReference type="Gene3D" id="3.40.1080.10">
    <property type="entry name" value="Glutaconate Coenzyme A-transferase"/>
    <property type="match status" value="1"/>
</dbReference>
<reference evidence="2 3" key="1">
    <citation type="submission" date="2022-06" db="EMBL/GenBank/DDBJ databases">
        <title>Paraconexibacter antarcticus.</title>
        <authorList>
            <person name="Kim C.S."/>
        </authorList>
    </citation>
    <scope>NUCLEOTIDE SEQUENCE [LARGE SCALE GENOMIC DNA]</scope>
    <source>
        <strain evidence="2 3">02-257</strain>
    </source>
</reference>
<name>A0ABY5DS07_9ACTN</name>
<keyword evidence="3" id="KW-1185">Reference proteome</keyword>
<dbReference type="InterPro" id="IPR038460">
    <property type="entry name" value="AcetylCoA_hyd_C_sf"/>
</dbReference>
<organism evidence="2 3">
    <name type="scientific">Paraconexibacter antarcticus</name>
    <dbReference type="NCBI Taxonomy" id="2949664"/>
    <lineage>
        <taxon>Bacteria</taxon>
        <taxon>Bacillati</taxon>
        <taxon>Actinomycetota</taxon>
        <taxon>Thermoleophilia</taxon>
        <taxon>Solirubrobacterales</taxon>
        <taxon>Paraconexibacteraceae</taxon>
        <taxon>Paraconexibacter</taxon>
    </lineage>
</organism>
<evidence type="ECO:0000313" key="3">
    <source>
        <dbReference type="Proteomes" id="UP001056035"/>
    </source>
</evidence>
<accession>A0ABY5DS07</accession>
<dbReference type="Pfam" id="PF13336">
    <property type="entry name" value="AcetylCoA_hyd_C"/>
    <property type="match status" value="1"/>
</dbReference>
<dbReference type="InterPro" id="IPR026888">
    <property type="entry name" value="AcetylCoA_hyd_C"/>
</dbReference>
<protein>
    <recommendedName>
        <fullName evidence="1">Acetyl-CoA hydrolase/transferase C-terminal domain-containing protein</fullName>
    </recommendedName>
</protein>
<dbReference type="PANTHER" id="PTHR21432">
    <property type="entry name" value="ACETYL-COA HYDROLASE-RELATED"/>
    <property type="match status" value="1"/>
</dbReference>
<dbReference type="RefSeq" id="WP_254570327.1">
    <property type="nucleotide sequence ID" value="NZ_CP098502.1"/>
</dbReference>
<evidence type="ECO:0000259" key="1">
    <source>
        <dbReference type="Pfam" id="PF13336"/>
    </source>
</evidence>
<dbReference type="PANTHER" id="PTHR21432:SF20">
    <property type="entry name" value="ACETYL-COA HYDROLASE"/>
    <property type="match status" value="1"/>
</dbReference>
<proteinExistence type="predicted"/>